<dbReference type="PROSITE" id="PS00769">
    <property type="entry name" value="TRANSTHYRETIN_2"/>
    <property type="match status" value="1"/>
</dbReference>
<dbReference type="InterPro" id="IPR023418">
    <property type="entry name" value="Thyroxine_BS"/>
</dbReference>
<dbReference type="GO" id="GO:0019628">
    <property type="term" value="P:urate catabolic process"/>
    <property type="evidence" value="ECO:0007669"/>
    <property type="project" value="UniProtKB-UniPathway"/>
</dbReference>
<evidence type="ECO:0000256" key="6">
    <source>
        <dbReference type="ARBA" id="ARBA00011881"/>
    </source>
</evidence>
<dbReference type="GO" id="GO:0000255">
    <property type="term" value="P:allantoin metabolic process"/>
    <property type="evidence" value="ECO:0007669"/>
    <property type="project" value="InterPro"/>
</dbReference>
<evidence type="ECO:0000313" key="12">
    <source>
        <dbReference type="Proteomes" id="UP000194137"/>
    </source>
</evidence>
<dbReference type="EMBL" id="CP021112">
    <property type="protein sequence ID" value="ARQ00875.1"/>
    <property type="molecule type" value="Genomic_DNA"/>
</dbReference>
<dbReference type="Gene3D" id="2.60.40.180">
    <property type="entry name" value="Transthyretin/hydroxyisourate hydrolase domain"/>
    <property type="match status" value="1"/>
</dbReference>
<dbReference type="PANTHER" id="PTHR43466:SF1">
    <property type="entry name" value="2-OXO-4-HYDROXY-4-CARBOXY-5-UREIDOIMIDAZOLINE DECARBOXYLASE-RELATED"/>
    <property type="match status" value="1"/>
</dbReference>
<evidence type="ECO:0000256" key="4">
    <source>
        <dbReference type="ARBA" id="ARBA00004754"/>
    </source>
</evidence>
<dbReference type="InterPro" id="IPR036817">
    <property type="entry name" value="Transthyretin/HIU_hydrolase_sf"/>
</dbReference>
<dbReference type="UniPathway" id="UPA00394">
    <property type="reaction ID" value="UER00652"/>
</dbReference>
<comment type="catalytic activity">
    <reaction evidence="2">
        <text>5-hydroxy-2-oxo-4-ureido-2,5-dihydro-1H-imidazole-5-carboxylate + H(+) = (S)-allantoin + CO2</text>
        <dbReference type="Rhea" id="RHEA:26301"/>
        <dbReference type="ChEBI" id="CHEBI:15378"/>
        <dbReference type="ChEBI" id="CHEBI:15678"/>
        <dbReference type="ChEBI" id="CHEBI:16526"/>
        <dbReference type="ChEBI" id="CHEBI:58639"/>
        <dbReference type="EC" id="4.1.1.97"/>
    </reaction>
</comment>
<dbReference type="Pfam" id="PF09349">
    <property type="entry name" value="OHCU_decarbox"/>
    <property type="match status" value="1"/>
</dbReference>
<sequence>MAATFTLDSLNSLSETAFVGAVGDIFEHAPWVAEGAAGRRPFPTVTALHDAMVAVVRESPAERQLAFIRAHPELGSKVKRLDWTTESQSEQGSLGLDRLSDAEFTKFSDLNKAYREKFGFPFIICVRRHTRDSILRQFERRLANDADAERKAALDEIALITRLRLVDKVDGPGKPKTTGRISTHVLDNVSGQPAQGVTISLYEVGASARSLLAKAVTNSDGRTDQPFVAGEPLRIGTYELQFEVAAYFAANKTVQADPAFLGIVPIRFSVAEAEGHYHVPLLVTPWSYSTYRGS</sequence>
<dbReference type="RefSeq" id="WP_086089270.1">
    <property type="nucleotide sequence ID" value="NZ_CP021112.1"/>
</dbReference>
<evidence type="ECO:0000256" key="1">
    <source>
        <dbReference type="ARBA" id="ARBA00001043"/>
    </source>
</evidence>
<dbReference type="InterPro" id="IPR023419">
    <property type="entry name" value="Transthyretin_CS"/>
</dbReference>
<keyword evidence="7" id="KW-0659">Purine metabolism</keyword>
<comment type="subunit">
    <text evidence="6">Homotetramer.</text>
</comment>
<evidence type="ECO:0000256" key="10">
    <source>
        <dbReference type="ARBA" id="ARBA00023239"/>
    </source>
</evidence>
<evidence type="ECO:0000256" key="2">
    <source>
        <dbReference type="ARBA" id="ARBA00001163"/>
    </source>
</evidence>
<evidence type="ECO:0000256" key="3">
    <source>
        <dbReference type="ARBA" id="ARBA00002704"/>
    </source>
</evidence>
<dbReference type="Pfam" id="PF00576">
    <property type="entry name" value="Transthyretin"/>
    <property type="match status" value="1"/>
</dbReference>
<dbReference type="FunFam" id="2.60.40.180:FF:000005">
    <property type="entry name" value="5-hydroxyisourate hydrolase"/>
    <property type="match status" value="1"/>
</dbReference>
<dbReference type="InterPro" id="IPR017580">
    <property type="entry name" value="OHCU_decarboxylase-1"/>
</dbReference>
<dbReference type="OrthoDB" id="9800909at2"/>
<dbReference type="Gene3D" id="1.10.3330.10">
    <property type="entry name" value="Oxo-4-hydroxy-4-carboxy-5-ureidoimidazoline decarboxylase"/>
    <property type="match status" value="1"/>
</dbReference>
<keyword evidence="8" id="KW-0210">Decarboxylase</keyword>
<reference evidence="11 12" key="1">
    <citation type="submission" date="2017-05" db="EMBL/GenBank/DDBJ databases">
        <title>Full genome sequence of Pseudorhodoplanes sinuspersici.</title>
        <authorList>
            <person name="Dastgheib S.M.M."/>
            <person name="Shavandi M."/>
            <person name="Tirandaz H."/>
        </authorList>
    </citation>
    <scope>NUCLEOTIDE SEQUENCE [LARGE SCALE GENOMIC DNA]</scope>
    <source>
        <strain evidence="11 12">RIPI110</strain>
    </source>
</reference>
<evidence type="ECO:0000256" key="8">
    <source>
        <dbReference type="ARBA" id="ARBA00022793"/>
    </source>
</evidence>
<dbReference type="PROSITE" id="PS00768">
    <property type="entry name" value="TRANSTHYRETIN_1"/>
    <property type="match status" value="1"/>
</dbReference>
<dbReference type="InterPro" id="IPR000895">
    <property type="entry name" value="Transthyretin/HIU_hydrolase"/>
</dbReference>
<dbReference type="InterPro" id="IPR014306">
    <property type="entry name" value="Hydroxyisourate_hydrolase"/>
</dbReference>
<keyword evidence="9" id="KW-0378">Hydrolase</keyword>
<evidence type="ECO:0000313" key="11">
    <source>
        <dbReference type="EMBL" id="ARQ00875.1"/>
    </source>
</evidence>
<dbReference type="PANTHER" id="PTHR43466">
    <property type="entry name" value="2-OXO-4-HYDROXY-4-CARBOXY-5-UREIDOIMIDAZOLINE DECARBOXYLASE-RELATED"/>
    <property type="match status" value="1"/>
</dbReference>
<dbReference type="PRINTS" id="PR00189">
    <property type="entry name" value="TRNSTHYRETIN"/>
</dbReference>
<keyword evidence="12" id="KW-1185">Reference proteome</keyword>
<dbReference type="KEGG" id="psin:CAK95_18600"/>
<dbReference type="GO" id="GO:0033971">
    <property type="term" value="F:hydroxyisourate hydrolase activity"/>
    <property type="evidence" value="ECO:0007669"/>
    <property type="project" value="UniProtKB-EC"/>
</dbReference>
<dbReference type="NCBIfam" id="TIGR03164">
    <property type="entry name" value="UHCUDC"/>
    <property type="match status" value="1"/>
</dbReference>
<protein>
    <submittedName>
        <fullName evidence="11">OHCU decarboxylase</fullName>
    </submittedName>
</protein>
<dbReference type="STRING" id="1235591.CAK95_18600"/>
<evidence type="ECO:0000256" key="7">
    <source>
        <dbReference type="ARBA" id="ARBA00022631"/>
    </source>
</evidence>
<accession>A0A1W6ZVV2</accession>
<proteinExistence type="inferred from homology"/>
<keyword evidence="10" id="KW-0456">Lyase</keyword>
<dbReference type="NCBIfam" id="TIGR02962">
    <property type="entry name" value="hdxy_isourate"/>
    <property type="match status" value="1"/>
</dbReference>
<dbReference type="InterPro" id="IPR036778">
    <property type="entry name" value="OHCU_decarboxylase_sf"/>
</dbReference>
<dbReference type="InterPro" id="IPR023416">
    <property type="entry name" value="Transthyretin/HIU_hydrolase_d"/>
</dbReference>
<dbReference type="CDD" id="cd05822">
    <property type="entry name" value="TLP_HIUase"/>
    <property type="match status" value="1"/>
</dbReference>
<evidence type="ECO:0000256" key="9">
    <source>
        <dbReference type="ARBA" id="ARBA00022801"/>
    </source>
</evidence>
<name>A0A1W6ZVV2_9HYPH</name>
<comment type="similarity">
    <text evidence="5">Belongs to the transthyretin family. 5-hydroxyisourate hydrolase subfamily.</text>
</comment>
<gene>
    <name evidence="11" type="ORF">CAK95_18600</name>
</gene>
<comment type="catalytic activity">
    <reaction evidence="1">
        <text>5-hydroxyisourate + H2O = 5-hydroxy-2-oxo-4-ureido-2,5-dihydro-1H-imidazole-5-carboxylate + H(+)</text>
        <dbReference type="Rhea" id="RHEA:23736"/>
        <dbReference type="ChEBI" id="CHEBI:15377"/>
        <dbReference type="ChEBI" id="CHEBI:15378"/>
        <dbReference type="ChEBI" id="CHEBI:18072"/>
        <dbReference type="ChEBI" id="CHEBI:58639"/>
        <dbReference type="EC" id="3.5.2.17"/>
    </reaction>
</comment>
<dbReference type="AlphaFoldDB" id="A0A1W6ZVV2"/>
<evidence type="ECO:0000256" key="5">
    <source>
        <dbReference type="ARBA" id="ARBA00009850"/>
    </source>
</evidence>
<dbReference type="Proteomes" id="UP000194137">
    <property type="component" value="Chromosome"/>
</dbReference>
<dbReference type="GO" id="GO:0051997">
    <property type="term" value="F:2-oxo-4-hydroxy-4-carboxy-5-ureidoimidazoline decarboxylase activity"/>
    <property type="evidence" value="ECO:0007669"/>
    <property type="project" value="UniProtKB-EC"/>
</dbReference>
<comment type="function">
    <text evidence="3">Catalyzes the hydrolysis of 5-hydroxyisourate (HIU) to 2-oxo-4-hydroxy-4-carboxy-5-ureidoimidazoline (OHCU).</text>
</comment>
<dbReference type="InterPro" id="IPR018020">
    <property type="entry name" value="OHCU_decarboxylase"/>
</dbReference>
<dbReference type="GO" id="GO:0006144">
    <property type="term" value="P:purine nucleobase metabolic process"/>
    <property type="evidence" value="ECO:0007669"/>
    <property type="project" value="UniProtKB-KW"/>
</dbReference>
<comment type="pathway">
    <text evidence="4">Purine metabolism; urate degradation; (S)-allantoin from urate: step 3/3.</text>
</comment>
<dbReference type="SUPFAM" id="SSF158694">
    <property type="entry name" value="UraD-Like"/>
    <property type="match status" value="1"/>
</dbReference>
<dbReference type="SUPFAM" id="SSF49472">
    <property type="entry name" value="Transthyretin (synonym: prealbumin)"/>
    <property type="match status" value="1"/>
</dbReference>
<organism evidence="11 12">
    <name type="scientific">Pseudorhodoplanes sinuspersici</name>
    <dbReference type="NCBI Taxonomy" id="1235591"/>
    <lineage>
        <taxon>Bacteria</taxon>
        <taxon>Pseudomonadati</taxon>
        <taxon>Pseudomonadota</taxon>
        <taxon>Alphaproteobacteria</taxon>
        <taxon>Hyphomicrobiales</taxon>
        <taxon>Pseudorhodoplanes</taxon>
    </lineage>
</organism>